<reference evidence="1" key="1">
    <citation type="submission" date="2020-08" db="EMBL/GenBank/DDBJ databases">
        <title>Genome public.</title>
        <authorList>
            <person name="Liu C."/>
            <person name="Sun Q."/>
        </authorList>
    </citation>
    <scope>NUCLEOTIDE SEQUENCE</scope>
    <source>
        <strain evidence="1">NSJ-40</strain>
    </source>
</reference>
<organism evidence="1 2">
    <name type="scientific">Yeguia hominis</name>
    <dbReference type="NCBI Taxonomy" id="2763662"/>
    <lineage>
        <taxon>Bacteria</taxon>
        <taxon>Bacillati</taxon>
        <taxon>Bacillota</taxon>
        <taxon>Clostridia</taxon>
        <taxon>Eubacteriales</taxon>
        <taxon>Yeguiaceae</taxon>
        <taxon>Yeguia</taxon>
    </lineage>
</organism>
<dbReference type="RefSeq" id="WP_249318534.1">
    <property type="nucleotide sequence ID" value="NZ_JACRSN010000004.1"/>
</dbReference>
<proteinExistence type="predicted"/>
<comment type="caution">
    <text evidence="1">The sequence shown here is derived from an EMBL/GenBank/DDBJ whole genome shotgun (WGS) entry which is preliminary data.</text>
</comment>
<gene>
    <name evidence="1" type="ORF">IAG03_04040</name>
</gene>
<sequence length="123" mass="12814">MRGAPVRDAVLGFAGLQVSRCDVSAGAAVRGVSGVSRRRAFARFPACDAILGFAGLQVPRCDASAVPAGRLGAAPERLRGSRLVTLFWALPVCRFRGAMSAQVPRCGVSGVSRRRAFARSPGS</sequence>
<protein>
    <submittedName>
        <fullName evidence="1">Uncharacterized protein</fullName>
    </submittedName>
</protein>
<dbReference type="AlphaFoldDB" id="A0A926D696"/>
<keyword evidence="2" id="KW-1185">Reference proteome</keyword>
<evidence type="ECO:0000313" key="2">
    <source>
        <dbReference type="Proteomes" id="UP000651482"/>
    </source>
</evidence>
<dbReference type="Proteomes" id="UP000651482">
    <property type="component" value="Unassembled WGS sequence"/>
</dbReference>
<dbReference type="EMBL" id="JACRSN010000004">
    <property type="protein sequence ID" value="MBC8533185.1"/>
    <property type="molecule type" value="Genomic_DNA"/>
</dbReference>
<evidence type="ECO:0000313" key="1">
    <source>
        <dbReference type="EMBL" id="MBC8533185.1"/>
    </source>
</evidence>
<accession>A0A926D696</accession>
<name>A0A926D696_9FIRM</name>